<organism evidence="3 4">
    <name type="scientific">Adineta steineri</name>
    <dbReference type="NCBI Taxonomy" id="433720"/>
    <lineage>
        <taxon>Eukaryota</taxon>
        <taxon>Metazoa</taxon>
        <taxon>Spiralia</taxon>
        <taxon>Gnathifera</taxon>
        <taxon>Rotifera</taxon>
        <taxon>Eurotatoria</taxon>
        <taxon>Bdelloidea</taxon>
        <taxon>Adinetida</taxon>
        <taxon>Adinetidae</taxon>
        <taxon>Adineta</taxon>
    </lineage>
</organism>
<dbReference type="Proteomes" id="UP000663832">
    <property type="component" value="Unassembled WGS sequence"/>
</dbReference>
<protein>
    <submittedName>
        <fullName evidence="3">Uncharacterized protein</fullName>
    </submittedName>
</protein>
<feature type="signal peptide" evidence="1">
    <location>
        <begin position="1"/>
        <end position="19"/>
    </location>
</feature>
<accession>A0A815YYA5</accession>
<sequence length="139" mass="16139">MFFRVLCLLTITTYLQVQCYVPVPKLYKKAEVALRRYSSNTNHDVIIFSLLNVLVYDKRASAFIKTEAIDKALEDVKKYNVRDATTLRRFIYGKENLLKDNQLTADLKEDVLSALNVFSSHPNTDDYQTFDILSKTKNF</sequence>
<dbReference type="Proteomes" id="UP000663877">
    <property type="component" value="Unassembled WGS sequence"/>
</dbReference>
<keyword evidence="1" id="KW-0732">Signal</keyword>
<comment type="caution">
    <text evidence="3">The sequence shown here is derived from an EMBL/GenBank/DDBJ whole genome shotgun (WGS) entry which is preliminary data.</text>
</comment>
<gene>
    <name evidence="2" type="ORF">BJG266_LOCUS32426</name>
    <name evidence="3" type="ORF">QVE165_LOCUS49507</name>
</gene>
<evidence type="ECO:0000313" key="2">
    <source>
        <dbReference type="EMBL" id="CAF1303740.1"/>
    </source>
</evidence>
<evidence type="ECO:0000256" key="1">
    <source>
        <dbReference type="SAM" id="SignalP"/>
    </source>
</evidence>
<dbReference type="EMBL" id="CAJNOM010000905">
    <property type="protein sequence ID" value="CAF1576846.1"/>
    <property type="molecule type" value="Genomic_DNA"/>
</dbReference>
<dbReference type="EMBL" id="CAJNOI010000544">
    <property type="protein sequence ID" value="CAF1303740.1"/>
    <property type="molecule type" value="Genomic_DNA"/>
</dbReference>
<keyword evidence="4" id="KW-1185">Reference proteome</keyword>
<name>A0A815YYA5_9BILA</name>
<evidence type="ECO:0000313" key="3">
    <source>
        <dbReference type="EMBL" id="CAF1576846.1"/>
    </source>
</evidence>
<evidence type="ECO:0000313" key="4">
    <source>
        <dbReference type="Proteomes" id="UP000663832"/>
    </source>
</evidence>
<dbReference type="OrthoDB" id="9993470at2759"/>
<proteinExistence type="predicted"/>
<feature type="chain" id="PRO_5036229371" evidence="1">
    <location>
        <begin position="20"/>
        <end position="139"/>
    </location>
</feature>
<dbReference type="AlphaFoldDB" id="A0A815YYA5"/>
<reference evidence="3" key="1">
    <citation type="submission" date="2021-02" db="EMBL/GenBank/DDBJ databases">
        <authorList>
            <person name="Nowell W R."/>
        </authorList>
    </citation>
    <scope>NUCLEOTIDE SEQUENCE</scope>
</reference>